<evidence type="ECO:0000313" key="2">
    <source>
        <dbReference type="EMBL" id="GMR45966.1"/>
    </source>
</evidence>
<feature type="non-terminal residue" evidence="2">
    <location>
        <position position="1"/>
    </location>
</feature>
<evidence type="ECO:0000313" key="3">
    <source>
        <dbReference type="Proteomes" id="UP001328107"/>
    </source>
</evidence>
<dbReference type="EMBL" id="BTRK01000004">
    <property type="protein sequence ID" value="GMR45966.1"/>
    <property type="molecule type" value="Genomic_DNA"/>
</dbReference>
<dbReference type="AlphaFoldDB" id="A0AAN5CK81"/>
<feature type="transmembrane region" description="Helical" evidence="1">
    <location>
        <begin position="23"/>
        <end position="43"/>
    </location>
</feature>
<sequence>GNASSSDNSSSRARPKHPDDRKLLYQAIIITIFLQLDNVTLLLNAIYDGDGWLEYFVNIIDLITAVLNHSTHSTIFILSNQTIRGFLPHISFAELQQRLRCW</sequence>
<dbReference type="Proteomes" id="UP001328107">
    <property type="component" value="Unassembled WGS sequence"/>
</dbReference>
<proteinExistence type="predicted"/>
<keyword evidence="1" id="KW-0812">Transmembrane</keyword>
<evidence type="ECO:0008006" key="4">
    <source>
        <dbReference type="Google" id="ProtNLM"/>
    </source>
</evidence>
<evidence type="ECO:0000256" key="1">
    <source>
        <dbReference type="SAM" id="Phobius"/>
    </source>
</evidence>
<keyword evidence="3" id="KW-1185">Reference proteome</keyword>
<name>A0AAN5CK81_9BILA</name>
<accession>A0AAN5CK81</accession>
<protein>
    <recommendedName>
        <fullName evidence="4">G protein-coupled receptor</fullName>
    </recommendedName>
</protein>
<reference evidence="3" key="1">
    <citation type="submission" date="2022-10" db="EMBL/GenBank/DDBJ databases">
        <title>Genome assembly of Pristionchus species.</title>
        <authorList>
            <person name="Yoshida K."/>
            <person name="Sommer R.J."/>
        </authorList>
    </citation>
    <scope>NUCLEOTIDE SEQUENCE [LARGE SCALE GENOMIC DNA]</scope>
    <source>
        <strain evidence="3">RS5460</strain>
    </source>
</reference>
<keyword evidence="1" id="KW-1133">Transmembrane helix</keyword>
<comment type="caution">
    <text evidence="2">The sequence shown here is derived from an EMBL/GenBank/DDBJ whole genome shotgun (WGS) entry which is preliminary data.</text>
</comment>
<keyword evidence="1" id="KW-0472">Membrane</keyword>
<organism evidence="2 3">
    <name type="scientific">Pristionchus mayeri</name>
    <dbReference type="NCBI Taxonomy" id="1317129"/>
    <lineage>
        <taxon>Eukaryota</taxon>
        <taxon>Metazoa</taxon>
        <taxon>Ecdysozoa</taxon>
        <taxon>Nematoda</taxon>
        <taxon>Chromadorea</taxon>
        <taxon>Rhabditida</taxon>
        <taxon>Rhabditina</taxon>
        <taxon>Diplogasteromorpha</taxon>
        <taxon>Diplogasteroidea</taxon>
        <taxon>Neodiplogasteridae</taxon>
        <taxon>Pristionchus</taxon>
    </lineage>
</organism>
<gene>
    <name evidence="2" type="ORF">PMAYCL1PPCAC_16161</name>
</gene>